<dbReference type="Gene3D" id="2.130.10.10">
    <property type="entry name" value="YVTN repeat-like/Quinoprotein amine dehydrogenase"/>
    <property type="match status" value="3"/>
</dbReference>
<comment type="similarity">
    <text evidence="2 10">Belongs to the WD repeat HIR1 family.</text>
</comment>
<feature type="repeat" description="WD" evidence="9">
    <location>
        <begin position="173"/>
        <end position="214"/>
    </location>
</feature>
<evidence type="ECO:0000256" key="4">
    <source>
        <dbReference type="ARBA" id="ARBA00022737"/>
    </source>
</evidence>
<dbReference type="PANTHER" id="PTHR13831">
    <property type="entry name" value="MEMBER OF THE HIR1 FAMILY OF WD-REPEAT PROTEINS"/>
    <property type="match status" value="1"/>
</dbReference>
<evidence type="ECO:0000256" key="1">
    <source>
        <dbReference type="ARBA" id="ARBA00004123"/>
    </source>
</evidence>
<dbReference type="GO" id="GO:0000417">
    <property type="term" value="C:HIR complex"/>
    <property type="evidence" value="ECO:0007669"/>
    <property type="project" value="TreeGrafter"/>
</dbReference>
<dbReference type="GO" id="GO:0006355">
    <property type="term" value="P:regulation of DNA-templated transcription"/>
    <property type="evidence" value="ECO:0007669"/>
    <property type="project" value="InterPro"/>
</dbReference>
<comment type="subcellular location">
    <subcellularLocation>
        <location evidence="1 10">Nucleus</location>
    </subcellularLocation>
</comment>
<evidence type="ECO:0000256" key="10">
    <source>
        <dbReference type="RuleBase" id="RU364014"/>
    </source>
</evidence>
<feature type="domain" description="Protein HIRA-like C-terminal" evidence="12">
    <location>
        <begin position="691"/>
        <end position="869"/>
    </location>
</feature>
<dbReference type="PANTHER" id="PTHR13831:SF0">
    <property type="entry name" value="PROTEIN HIRA"/>
    <property type="match status" value="1"/>
</dbReference>
<evidence type="ECO:0000256" key="7">
    <source>
        <dbReference type="ARBA" id="ARBA00023163"/>
    </source>
</evidence>
<dbReference type="SMART" id="SM00320">
    <property type="entry name" value="WD40"/>
    <property type="match status" value="7"/>
</dbReference>
<accession>A0A1I8AMC2</accession>
<dbReference type="InterPro" id="IPR031120">
    <property type="entry name" value="HIR1-like"/>
</dbReference>
<dbReference type="InterPro" id="IPR055410">
    <property type="entry name" value="Beta-prop_CAF1B_HIR1"/>
</dbReference>
<organism evidence="14 15">
    <name type="scientific">Steinernema glaseri</name>
    <dbReference type="NCBI Taxonomy" id="37863"/>
    <lineage>
        <taxon>Eukaryota</taxon>
        <taxon>Metazoa</taxon>
        <taxon>Ecdysozoa</taxon>
        <taxon>Nematoda</taxon>
        <taxon>Chromadorea</taxon>
        <taxon>Rhabditida</taxon>
        <taxon>Tylenchina</taxon>
        <taxon>Panagrolaimomorpha</taxon>
        <taxon>Strongyloidoidea</taxon>
        <taxon>Steinernematidae</taxon>
        <taxon>Steinernema</taxon>
    </lineage>
</organism>
<dbReference type="GO" id="GO:0005634">
    <property type="term" value="C:nucleus"/>
    <property type="evidence" value="ECO:0007669"/>
    <property type="project" value="UniProtKB-SubCell"/>
</dbReference>
<keyword evidence="6 10" id="KW-0805">Transcription regulation</keyword>
<keyword evidence="4 10" id="KW-0677">Repeat</keyword>
<dbReference type="PROSITE" id="PS00678">
    <property type="entry name" value="WD_REPEATS_1"/>
    <property type="match status" value="1"/>
</dbReference>
<dbReference type="PROSITE" id="PS50082">
    <property type="entry name" value="WD_REPEATS_2"/>
    <property type="match status" value="2"/>
</dbReference>
<keyword evidence="14" id="KW-1185">Reference proteome</keyword>
<dbReference type="InterPro" id="IPR011494">
    <property type="entry name" value="HIRA-like_C"/>
</dbReference>
<evidence type="ECO:0000256" key="11">
    <source>
        <dbReference type="SAM" id="MobiDB-lite"/>
    </source>
</evidence>
<dbReference type="GO" id="GO:0006338">
    <property type="term" value="P:chromatin remodeling"/>
    <property type="evidence" value="ECO:0007669"/>
    <property type="project" value="InterPro"/>
</dbReference>
<dbReference type="GO" id="GO:0031491">
    <property type="term" value="F:nucleosome binding"/>
    <property type="evidence" value="ECO:0007669"/>
    <property type="project" value="TreeGrafter"/>
</dbReference>
<comment type="function">
    <text evidence="10">Required for replication-independent chromatin assembly and for the periodic repression of histone gene transcription during the cell cycle.</text>
</comment>
<keyword evidence="7 10" id="KW-0804">Transcription</keyword>
<dbReference type="GO" id="GO:0000785">
    <property type="term" value="C:chromatin"/>
    <property type="evidence" value="ECO:0007669"/>
    <property type="project" value="TreeGrafter"/>
</dbReference>
<sequence>MKLRYYPTVSHHEGGAIYSLDFHPSGEKLITCGQRGRKGDGTVMVWSLKNLYSNCKKIVLSEMIHQKILNCVRWSKIDNGRHFACGGDDSEVFVYQYVGRGKNGGSVGATSLLCDVVERYKNVHRLLGHVLDVLHLEWSHDGRFLASSSVDGAVIIWDVANGFNKLVVLNDQRGGHTESVKGISFDPVGRFFMTQSADKTMKVWTTDEWQCVSVITEPFEGSGTSTMFLRHDWSPDGAYVVAPGATNNGGPTAQIIQRNGWTTQRDLVGHRKPVTCVRSCPKLLKYTDYKGNLRTVSCFAVGSSDKSLSIWSIPSLYRPIVVLTNLFKHSIVDLTWCGTQLAACSMDGTVRLFDFKAKELGHLLSTADMAKEFDRVYKTVPRHCILSDVSNGTVDIRDKYDPYGSTDPASALLARRRDKKLMESLLMIPENSTEKTEKAAALVPPAGRATTQQNLRTKSGKKKIMPIFLGSFTDNGLEPANSPMAPSEPTGSSKKLANEEGPVSQVTSIKKRKIMEYEQEEDRPLKKTKQQEQDVVEISKFAMASVSDMLKAAEKLRVPPIQDTSVKELRSIPTSADVDVRAPSPKFEIPKLKVQMSAKVYSADPHSRVSTINVENKFNVSRDTNDKRTTVRITALDQSKKQVWSASMITGGLVSLVEASDRFTIVATSESLVRIMSTSTGRWLREWSVDGVVVMIRINRNFLLVVSACGTLRLWNLTCPDNTMKATLMINQSLTDILLKDVNVTNVRLLRNGCPVVELSSGKSFTFSTEEGVWSLLMDNQSVVSALSLPVIPPTPFGGILHELAKKSSDRLVEASDEIVVQATEDQLERAILAAQSLRSVKEYCFLAERYVRILVAYGKTEKSLEFLRTIRNNRFLGKRAEPLYNTLISILEQSSEFDSVRRSLAGTYGSCSHIIWS</sequence>
<name>A0A1I8AMC2_9BILA</name>
<evidence type="ECO:0000256" key="3">
    <source>
        <dbReference type="ARBA" id="ARBA00022574"/>
    </source>
</evidence>
<dbReference type="Pfam" id="PF07569">
    <property type="entry name" value="Hira"/>
    <property type="match status" value="1"/>
</dbReference>
<evidence type="ECO:0000313" key="15">
    <source>
        <dbReference type="WBParaSite" id="L893_g7256.t1"/>
    </source>
</evidence>
<evidence type="ECO:0000256" key="8">
    <source>
        <dbReference type="ARBA" id="ARBA00023242"/>
    </source>
</evidence>
<keyword evidence="3 9" id="KW-0853">WD repeat</keyword>
<dbReference type="SUPFAM" id="SSF50978">
    <property type="entry name" value="WD40 repeat-like"/>
    <property type="match status" value="2"/>
</dbReference>
<evidence type="ECO:0000259" key="12">
    <source>
        <dbReference type="Pfam" id="PF07569"/>
    </source>
</evidence>
<evidence type="ECO:0000259" key="13">
    <source>
        <dbReference type="Pfam" id="PF24105"/>
    </source>
</evidence>
<evidence type="ECO:0000256" key="9">
    <source>
        <dbReference type="PROSITE-ProRule" id="PRU00221"/>
    </source>
</evidence>
<feature type="repeat" description="WD" evidence="9">
    <location>
        <begin position="126"/>
        <end position="162"/>
    </location>
</feature>
<dbReference type="AlphaFoldDB" id="A0A1I8AMC2"/>
<keyword evidence="10" id="KW-0678">Repressor</keyword>
<dbReference type="GO" id="GO:0006351">
    <property type="term" value="P:DNA-templated transcription"/>
    <property type="evidence" value="ECO:0007669"/>
    <property type="project" value="InterPro"/>
</dbReference>
<proteinExistence type="inferred from homology"/>
<keyword evidence="5 10" id="KW-0156">Chromatin regulator</keyword>
<evidence type="ECO:0000313" key="14">
    <source>
        <dbReference type="Proteomes" id="UP000095287"/>
    </source>
</evidence>
<reference evidence="15" key="1">
    <citation type="submission" date="2016-11" db="UniProtKB">
        <authorList>
            <consortium name="WormBaseParasite"/>
        </authorList>
    </citation>
    <scope>IDENTIFICATION</scope>
</reference>
<feature type="region of interest" description="Disordered" evidence="11">
    <location>
        <begin position="476"/>
        <end position="511"/>
    </location>
</feature>
<dbReference type="Proteomes" id="UP000095287">
    <property type="component" value="Unplaced"/>
</dbReference>
<dbReference type="InterPro" id="IPR001680">
    <property type="entry name" value="WD40_rpt"/>
</dbReference>
<dbReference type="WBParaSite" id="L893_g7256.t1">
    <property type="protein sequence ID" value="L893_g7256.t1"/>
    <property type="gene ID" value="L893_g7256"/>
</dbReference>
<dbReference type="InterPro" id="IPR036322">
    <property type="entry name" value="WD40_repeat_dom_sf"/>
</dbReference>
<dbReference type="PROSITE" id="PS50294">
    <property type="entry name" value="WD_REPEATS_REGION"/>
    <property type="match status" value="2"/>
</dbReference>
<dbReference type="Pfam" id="PF24105">
    <property type="entry name" value="Beta-prop_CAF1B_HIR1"/>
    <property type="match status" value="1"/>
</dbReference>
<evidence type="ECO:0000256" key="2">
    <source>
        <dbReference type="ARBA" id="ARBA00007306"/>
    </source>
</evidence>
<feature type="domain" description="CAF1B/HIR1 beta-propeller" evidence="13">
    <location>
        <begin position="6"/>
        <end position="360"/>
    </location>
</feature>
<evidence type="ECO:0000256" key="6">
    <source>
        <dbReference type="ARBA" id="ARBA00023015"/>
    </source>
</evidence>
<dbReference type="InterPro" id="IPR019775">
    <property type="entry name" value="WD40_repeat_CS"/>
</dbReference>
<protein>
    <recommendedName>
        <fullName evidence="10">Protein HIRA</fullName>
    </recommendedName>
</protein>
<keyword evidence="8 10" id="KW-0539">Nucleus</keyword>
<dbReference type="InterPro" id="IPR015943">
    <property type="entry name" value="WD40/YVTN_repeat-like_dom_sf"/>
</dbReference>
<evidence type="ECO:0000256" key="5">
    <source>
        <dbReference type="ARBA" id="ARBA00022853"/>
    </source>
</evidence>